<evidence type="ECO:0000313" key="2">
    <source>
        <dbReference type="EMBL" id="AKG07845.1"/>
    </source>
</evidence>
<feature type="transmembrane region" description="Helical" evidence="1">
    <location>
        <begin position="33"/>
        <end position="51"/>
    </location>
</feature>
<sequence length="62" mass="7565">MNLDKICLIIPIFISIIVSIERDKKYYFDFYEFFLFLFISLMVFIDIWNYIRGKVFGLLVIN</sequence>
<dbReference type="Proteomes" id="UP000077465">
    <property type="component" value="Chromosome"/>
</dbReference>
<gene>
    <name evidence="2" type="ORF">AAX06_06375</name>
</gene>
<keyword evidence="1" id="KW-0812">Transmembrane</keyword>
<dbReference type="AlphaFoldDB" id="A0AAC8PVQ1"/>
<dbReference type="EMBL" id="CP011376">
    <property type="protein sequence ID" value="AKG07845.1"/>
    <property type="molecule type" value="Genomic_DNA"/>
</dbReference>
<evidence type="ECO:0000256" key="1">
    <source>
        <dbReference type="SAM" id="Phobius"/>
    </source>
</evidence>
<keyword evidence="1" id="KW-0472">Membrane</keyword>
<accession>A0AAC8PVQ1</accession>
<organism evidence="2 3">
    <name type="scientific">Moraxella bovoculi</name>
    <dbReference type="NCBI Taxonomy" id="386891"/>
    <lineage>
        <taxon>Bacteria</taxon>
        <taxon>Pseudomonadati</taxon>
        <taxon>Pseudomonadota</taxon>
        <taxon>Gammaproteobacteria</taxon>
        <taxon>Moraxellales</taxon>
        <taxon>Moraxellaceae</taxon>
        <taxon>Moraxella</taxon>
    </lineage>
</organism>
<reference evidence="2 3" key="1">
    <citation type="submission" date="2015-05" db="EMBL/GenBank/DDBJ databases">
        <authorList>
            <person name="Dickey A."/>
            <person name="Clawson M."/>
            <person name="Bono J."/>
            <person name="Loy J.D."/>
        </authorList>
    </citation>
    <scope>NUCLEOTIDE SEQUENCE [LARGE SCALE GENOMIC DNA]</scope>
    <source>
        <strain evidence="2 3">22581</strain>
    </source>
</reference>
<keyword evidence="1" id="KW-1133">Transmembrane helix</keyword>
<name>A0AAC8PVQ1_9GAMM</name>
<proteinExistence type="predicted"/>
<protein>
    <submittedName>
        <fullName evidence="2">Uncharacterized protein</fullName>
    </submittedName>
</protein>
<evidence type="ECO:0000313" key="3">
    <source>
        <dbReference type="Proteomes" id="UP000077465"/>
    </source>
</evidence>